<dbReference type="Proteomes" id="UP000027138">
    <property type="component" value="Unassembled WGS sequence"/>
</dbReference>
<protein>
    <submittedName>
        <fullName evidence="1">Uncharacterized protein</fullName>
    </submittedName>
</protein>
<sequence length="138" mass="15620">MDRSFIPAFEALFCSLNREDLDSLSPFKLNGLSYYRNIRVQPGLLQWLINHFDPSNNLIQHDNFEICLLFEELSIISGRIPLTEEIPVVPRLDVDPTSLIPPVFGFSAYEILSYDFGADAMPLQLLVDRALGMDSTSP</sequence>
<dbReference type="EMBL" id="KK914946">
    <property type="protein sequence ID" value="KDP25956.1"/>
    <property type="molecule type" value="Genomic_DNA"/>
</dbReference>
<dbReference type="OrthoDB" id="1743443at2759"/>
<dbReference type="AlphaFoldDB" id="A0A067JPR3"/>
<keyword evidence="2" id="KW-1185">Reference proteome</keyword>
<evidence type="ECO:0000313" key="1">
    <source>
        <dbReference type="EMBL" id="KDP25956.1"/>
    </source>
</evidence>
<name>A0A067JPR3_JATCU</name>
<accession>A0A067JPR3</accession>
<organism evidence="1 2">
    <name type="scientific">Jatropha curcas</name>
    <name type="common">Barbados nut</name>
    <dbReference type="NCBI Taxonomy" id="180498"/>
    <lineage>
        <taxon>Eukaryota</taxon>
        <taxon>Viridiplantae</taxon>
        <taxon>Streptophyta</taxon>
        <taxon>Embryophyta</taxon>
        <taxon>Tracheophyta</taxon>
        <taxon>Spermatophyta</taxon>
        <taxon>Magnoliopsida</taxon>
        <taxon>eudicotyledons</taxon>
        <taxon>Gunneridae</taxon>
        <taxon>Pentapetalae</taxon>
        <taxon>rosids</taxon>
        <taxon>fabids</taxon>
        <taxon>Malpighiales</taxon>
        <taxon>Euphorbiaceae</taxon>
        <taxon>Crotonoideae</taxon>
        <taxon>Jatropheae</taxon>
        <taxon>Jatropha</taxon>
    </lineage>
</organism>
<gene>
    <name evidence="1" type="ORF">JCGZ_22946</name>
</gene>
<reference evidence="1 2" key="1">
    <citation type="journal article" date="2014" name="PLoS ONE">
        <title>Global Analysis of Gene Expression Profiles in Physic Nut (Jatropha curcas L.) Seedlings Exposed to Salt Stress.</title>
        <authorList>
            <person name="Zhang L."/>
            <person name="Zhang C."/>
            <person name="Wu P."/>
            <person name="Chen Y."/>
            <person name="Li M."/>
            <person name="Jiang H."/>
            <person name="Wu G."/>
        </authorList>
    </citation>
    <scope>NUCLEOTIDE SEQUENCE [LARGE SCALE GENOMIC DNA]</scope>
    <source>
        <strain evidence="2">cv. GZQX0401</strain>
        <tissue evidence="1">Young leaves</tissue>
    </source>
</reference>
<evidence type="ECO:0000313" key="2">
    <source>
        <dbReference type="Proteomes" id="UP000027138"/>
    </source>
</evidence>
<proteinExistence type="predicted"/>